<dbReference type="RefSeq" id="WP_132700043.1">
    <property type="nucleotide sequence ID" value="NZ_SLZR01000002.1"/>
</dbReference>
<evidence type="ECO:0000256" key="2">
    <source>
        <dbReference type="ARBA" id="ARBA00023012"/>
    </source>
</evidence>
<evidence type="ECO:0000313" key="10">
    <source>
        <dbReference type="EMBL" id="TCS43269.1"/>
    </source>
</evidence>
<keyword evidence="4 7" id="KW-0238">DNA-binding</keyword>
<dbReference type="Pfam" id="PF00486">
    <property type="entry name" value="Trans_reg_C"/>
    <property type="match status" value="1"/>
</dbReference>
<evidence type="ECO:0000256" key="5">
    <source>
        <dbReference type="ARBA" id="ARBA00023163"/>
    </source>
</evidence>
<dbReference type="PROSITE" id="PS50110">
    <property type="entry name" value="RESPONSE_REGULATORY"/>
    <property type="match status" value="1"/>
</dbReference>
<feature type="domain" description="Response regulatory" evidence="8">
    <location>
        <begin position="4"/>
        <end position="117"/>
    </location>
</feature>
<proteinExistence type="predicted"/>
<feature type="modified residue" description="4-aspartylphosphate" evidence="6">
    <location>
        <position position="53"/>
    </location>
</feature>
<dbReference type="Gene3D" id="1.10.10.10">
    <property type="entry name" value="Winged helix-like DNA-binding domain superfamily/Winged helix DNA-binding domain"/>
    <property type="match status" value="1"/>
</dbReference>
<dbReference type="GO" id="GO:0000156">
    <property type="term" value="F:phosphorelay response regulator activity"/>
    <property type="evidence" value="ECO:0007669"/>
    <property type="project" value="TreeGrafter"/>
</dbReference>
<keyword evidence="5" id="KW-0804">Transcription</keyword>
<dbReference type="OrthoDB" id="9802426at2"/>
<keyword evidence="3" id="KW-0805">Transcription regulation</keyword>
<gene>
    <name evidence="10" type="ORF">BCF53_102295</name>
</gene>
<dbReference type="GO" id="GO:0032993">
    <property type="term" value="C:protein-DNA complex"/>
    <property type="evidence" value="ECO:0007669"/>
    <property type="project" value="TreeGrafter"/>
</dbReference>
<sequence>MKQRLLVVDDNPGVTTLLADVFASQNFEVQQAENGLVALRLMESFRPDIVLLDIMMPEMDGFEFLQKIRRTSDVPVIMITAKQHENDAIKGFQLGADDYIVKPFRIRELSMRIQAILRRSRFAKIDREELNVGQLKINRANNEVQLAGKKIDLTTTEFHLLELMANRAEHTVSKADLCMHLIDQGCSGSESTLKIHIRNLRSKIEQQGNDQTRIETVFGVGYRMRITE</sequence>
<keyword evidence="1 6" id="KW-0597">Phosphoprotein</keyword>
<organism evidence="10 11">
    <name type="scientific">Reinekea marinisedimentorum</name>
    <dbReference type="NCBI Taxonomy" id="230495"/>
    <lineage>
        <taxon>Bacteria</taxon>
        <taxon>Pseudomonadati</taxon>
        <taxon>Pseudomonadota</taxon>
        <taxon>Gammaproteobacteria</taxon>
        <taxon>Oceanospirillales</taxon>
        <taxon>Saccharospirillaceae</taxon>
        <taxon>Reinekea</taxon>
    </lineage>
</organism>
<dbReference type="InterPro" id="IPR001789">
    <property type="entry name" value="Sig_transdc_resp-reg_receiver"/>
</dbReference>
<dbReference type="CDD" id="cd00383">
    <property type="entry name" value="trans_reg_C"/>
    <property type="match status" value="1"/>
</dbReference>
<dbReference type="GO" id="GO:0006355">
    <property type="term" value="P:regulation of DNA-templated transcription"/>
    <property type="evidence" value="ECO:0007669"/>
    <property type="project" value="InterPro"/>
</dbReference>
<dbReference type="CDD" id="cd17574">
    <property type="entry name" value="REC_OmpR"/>
    <property type="match status" value="1"/>
</dbReference>
<dbReference type="SMART" id="SM00862">
    <property type="entry name" value="Trans_reg_C"/>
    <property type="match status" value="1"/>
</dbReference>
<reference evidence="10 11" key="1">
    <citation type="submission" date="2019-03" db="EMBL/GenBank/DDBJ databases">
        <title>Genomic Encyclopedia of Archaeal and Bacterial Type Strains, Phase II (KMG-II): from individual species to whole genera.</title>
        <authorList>
            <person name="Goeker M."/>
        </authorList>
    </citation>
    <scope>NUCLEOTIDE SEQUENCE [LARGE SCALE GENOMIC DNA]</scope>
    <source>
        <strain evidence="10 11">DSM 15388</strain>
    </source>
</reference>
<comment type="caution">
    <text evidence="10">The sequence shown here is derived from an EMBL/GenBank/DDBJ whole genome shotgun (WGS) entry which is preliminary data.</text>
</comment>
<dbReference type="AlphaFoldDB" id="A0A4R3IA20"/>
<evidence type="ECO:0000256" key="3">
    <source>
        <dbReference type="ARBA" id="ARBA00023015"/>
    </source>
</evidence>
<evidence type="ECO:0000313" key="11">
    <source>
        <dbReference type="Proteomes" id="UP000295793"/>
    </source>
</evidence>
<evidence type="ECO:0000259" key="8">
    <source>
        <dbReference type="PROSITE" id="PS50110"/>
    </source>
</evidence>
<dbReference type="Proteomes" id="UP000295793">
    <property type="component" value="Unassembled WGS sequence"/>
</dbReference>
<dbReference type="SMART" id="SM00448">
    <property type="entry name" value="REC"/>
    <property type="match status" value="1"/>
</dbReference>
<dbReference type="InterPro" id="IPR039420">
    <property type="entry name" value="WalR-like"/>
</dbReference>
<accession>A0A4R3IA20</accession>
<keyword evidence="11" id="KW-1185">Reference proteome</keyword>
<dbReference type="InterPro" id="IPR001867">
    <property type="entry name" value="OmpR/PhoB-type_DNA-bd"/>
</dbReference>
<dbReference type="InterPro" id="IPR036388">
    <property type="entry name" value="WH-like_DNA-bd_sf"/>
</dbReference>
<dbReference type="PROSITE" id="PS51755">
    <property type="entry name" value="OMPR_PHOB"/>
    <property type="match status" value="1"/>
</dbReference>
<dbReference type="Gene3D" id="6.10.250.690">
    <property type="match status" value="1"/>
</dbReference>
<dbReference type="Gene3D" id="3.40.50.2300">
    <property type="match status" value="1"/>
</dbReference>
<dbReference type="PANTHER" id="PTHR48111:SF1">
    <property type="entry name" value="TWO-COMPONENT RESPONSE REGULATOR ORR33"/>
    <property type="match status" value="1"/>
</dbReference>
<keyword evidence="2" id="KW-0902">Two-component regulatory system</keyword>
<evidence type="ECO:0000256" key="6">
    <source>
        <dbReference type="PROSITE-ProRule" id="PRU00169"/>
    </source>
</evidence>
<dbReference type="GO" id="GO:0000976">
    <property type="term" value="F:transcription cis-regulatory region binding"/>
    <property type="evidence" value="ECO:0007669"/>
    <property type="project" value="TreeGrafter"/>
</dbReference>
<evidence type="ECO:0000256" key="1">
    <source>
        <dbReference type="ARBA" id="ARBA00022553"/>
    </source>
</evidence>
<evidence type="ECO:0000256" key="7">
    <source>
        <dbReference type="PROSITE-ProRule" id="PRU01091"/>
    </source>
</evidence>
<dbReference type="PANTHER" id="PTHR48111">
    <property type="entry name" value="REGULATOR OF RPOS"/>
    <property type="match status" value="1"/>
</dbReference>
<dbReference type="GO" id="GO:0005829">
    <property type="term" value="C:cytosol"/>
    <property type="evidence" value="ECO:0007669"/>
    <property type="project" value="TreeGrafter"/>
</dbReference>
<feature type="domain" description="OmpR/PhoB-type" evidence="9">
    <location>
        <begin position="127"/>
        <end position="226"/>
    </location>
</feature>
<dbReference type="FunFam" id="3.40.50.2300:FF:000001">
    <property type="entry name" value="DNA-binding response regulator PhoB"/>
    <property type="match status" value="1"/>
</dbReference>
<dbReference type="EMBL" id="SLZR01000002">
    <property type="protein sequence ID" value="TCS43269.1"/>
    <property type="molecule type" value="Genomic_DNA"/>
</dbReference>
<feature type="DNA-binding region" description="OmpR/PhoB-type" evidence="7">
    <location>
        <begin position="127"/>
        <end position="226"/>
    </location>
</feature>
<name>A0A4R3IA20_9GAMM</name>
<evidence type="ECO:0000259" key="9">
    <source>
        <dbReference type="PROSITE" id="PS51755"/>
    </source>
</evidence>
<evidence type="ECO:0000256" key="4">
    <source>
        <dbReference type="ARBA" id="ARBA00023125"/>
    </source>
</evidence>
<dbReference type="Pfam" id="PF00072">
    <property type="entry name" value="Response_reg"/>
    <property type="match status" value="1"/>
</dbReference>
<dbReference type="SUPFAM" id="SSF52172">
    <property type="entry name" value="CheY-like"/>
    <property type="match status" value="1"/>
</dbReference>
<protein>
    <submittedName>
        <fullName evidence="10">Two-component system OmpR family response regulator</fullName>
    </submittedName>
</protein>
<dbReference type="InterPro" id="IPR011006">
    <property type="entry name" value="CheY-like_superfamily"/>
</dbReference>